<keyword evidence="13 19" id="KW-0573">Peptidoglycan synthesis</keyword>
<evidence type="ECO:0000256" key="11">
    <source>
        <dbReference type="ARBA" id="ARBA00022857"/>
    </source>
</evidence>
<keyword evidence="11 19" id="KW-0521">NADP</keyword>
<keyword evidence="16 19" id="KW-0961">Cell wall biogenesis/degradation</keyword>
<evidence type="ECO:0000256" key="4">
    <source>
        <dbReference type="ARBA" id="ARBA00004752"/>
    </source>
</evidence>
<evidence type="ECO:0000256" key="5">
    <source>
        <dbReference type="ARBA" id="ARBA00012518"/>
    </source>
</evidence>
<evidence type="ECO:0000256" key="8">
    <source>
        <dbReference type="ARBA" id="ARBA00022618"/>
    </source>
</evidence>
<dbReference type="InterPro" id="IPR006094">
    <property type="entry name" value="Oxid_FAD_bind_N"/>
</dbReference>
<evidence type="ECO:0000313" key="22">
    <source>
        <dbReference type="Proteomes" id="UP001325140"/>
    </source>
</evidence>
<evidence type="ECO:0000256" key="14">
    <source>
        <dbReference type="ARBA" id="ARBA00023002"/>
    </source>
</evidence>
<evidence type="ECO:0000256" key="17">
    <source>
        <dbReference type="ARBA" id="ARBA00031026"/>
    </source>
</evidence>
<gene>
    <name evidence="19" type="primary">murB</name>
    <name evidence="21" type="ORF">Fokcrypt_00543</name>
</gene>
<feature type="active site" evidence="19">
    <location>
        <position position="168"/>
    </location>
</feature>
<proteinExistence type="inferred from homology"/>
<evidence type="ECO:0000256" key="10">
    <source>
        <dbReference type="ARBA" id="ARBA00022827"/>
    </source>
</evidence>
<dbReference type="NCBIfam" id="TIGR00179">
    <property type="entry name" value="murB"/>
    <property type="match status" value="1"/>
</dbReference>
<dbReference type="HAMAP" id="MF_00037">
    <property type="entry name" value="MurB"/>
    <property type="match status" value="1"/>
</dbReference>
<name>A0ABZ0UVA6_9RICK</name>
<evidence type="ECO:0000256" key="2">
    <source>
        <dbReference type="ARBA" id="ARBA00003921"/>
    </source>
</evidence>
<sequence>MYNLPNVRGEYKFDFDCSKISWLRVGGRADVLFSPHDEDDLKYFLRQIDSQIPITIIGLASNILIRDKGIRGVTIRLGKGFREMKITDDGVIAGSAVSGLQLANFGLENSIANFEFFSGIPGTIGGMLTMNAGAFGNDISKILKSAICINLKGEEEMIDVKKFGYSYRSNSLKEKYIFTKALFRHESGVHTEIADKIQEISNIRKATQPSARTAGSTFKNPTNHKAWFLIQKACETQMRVGNAYFSTLHSNFIVTEDGATATDVENLILLAKNMVKSKFNIYLEEEIIILGEK</sequence>
<keyword evidence="22" id="KW-1185">Reference proteome</keyword>
<comment type="catalytic activity">
    <reaction evidence="18 19">
        <text>UDP-N-acetyl-alpha-D-muramate + NADP(+) = UDP-N-acetyl-3-O-(1-carboxyvinyl)-alpha-D-glucosamine + NADPH + H(+)</text>
        <dbReference type="Rhea" id="RHEA:12248"/>
        <dbReference type="ChEBI" id="CHEBI:15378"/>
        <dbReference type="ChEBI" id="CHEBI:57783"/>
        <dbReference type="ChEBI" id="CHEBI:58349"/>
        <dbReference type="ChEBI" id="CHEBI:68483"/>
        <dbReference type="ChEBI" id="CHEBI:70757"/>
        <dbReference type="EC" id="1.3.1.98"/>
    </reaction>
</comment>
<dbReference type="SUPFAM" id="SSF56194">
    <property type="entry name" value="Uridine diphospho-N-Acetylenolpyruvylglucosamine reductase, MurB, C-terminal domain"/>
    <property type="match status" value="1"/>
</dbReference>
<keyword evidence="12 19" id="KW-0133">Cell shape</keyword>
<reference evidence="21" key="1">
    <citation type="submission" date="2022-10" db="EMBL/GenBank/DDBJ databases">
        <title>Host association and intracellularity evolved multiple times independently in the Rickettsiales.</title>
        <authorList>
            <person name="Castelli M."/>
            <person name="Nardi T."/>
            <person name="Gammuto L."/>
            <person name="Bellinzona G."/>
            <person name="Sabaneyeva E."/>
            <person name="Potekhin A."/>
            <person name="Serra V."/>
            <person name="Petroni G."/>
            <person name="Sassera D."/>
        </authorList>
    </citation>
    <scope>NUCLEOTIDE SEQUENCE [LARGE SCALE GENOMIC DNA]</scope>
    <source>
        <strain evidence="21">US_Bl 11III1</strain>
    </source>
</reference>
<dbReference type="PROSITE" id="PS51387">
    <property type="entry name" value="FAD_PCMH"/>
    <property type="match status" value="1"/>
</dbReference>
<evidence type="ECO:0000256" key="18">
    <source>
        <dbReference type="ARBA" id="ARBA00048914"/>
    </source>
</evidence>
<evidence type="ECO:0000313" key="21">
    <source>
        <dbReference type="EMBL" id="WPX98015.1"/>
    </source>
</evidence>
<comment type="cofactor">
    <cofactor evidence="1 19">
        <name>FAD</name>
        <dbReference type="ChEBI" id="CHEBI:57692"/>
    </cofactor>
</comment>
<dbReference type="InterPro" id="IPR016167">
    <property type="entry name" value="FAD-bd_PCMH_sub1"/>
</dbReference>
<keyword evidence="15 19" id="KW-0131">Cell cycle</keyword>
<evidence type="ECO:0000256" key="1">
    <source>
        <dbReference type="ARBA" id="ARBA00001974"/>
    </source>
</evidence>
<evidence type="ECO:0000256" key="19">
    <source>
        <dbReference type="HAMAP-Rule" id="MF_00037"/>
    </source>
</evidence>
<dbReference type="Pfam" id="PF02873">
    <property type="entry name" value="MurB_C"/>
    <property type="match status" value="1"/>
</dbReference>
<dbReference type="Gene3D" id="3.30.465.10">
    <property type="match status" value="1"/>
</dbReference>
<evidence type="ECO:0000259" key="20">
    <source>
        <dbReference type="PROSITE" id="PS51387"/>
    </source>
</evidence>
<dbReference type="EMBL" id="CP110343">
    <property type="protein sequence ID" value="WPX98015.1"/>
    <property type="molecule type" value="Genomic_DNA"/>
</dbReference>
<dbReference type="SUPFAM" id="SSF56176">
    <property type="entry name" value="FAD-binding/transporter-associated domain-like"/>
    <property type="match status" value="1"/>
</dbReference>
<accession>A0ABZ0UVA6</accession>
<evidence type="ECO:0000256" key="9">
    <source>
        <dbReference type="ARBA" id="ARBA00022630"/>
    </source>
</evidence>
<comment type="function">
    <text evidence="2 19">Cell wall formation.</text>
</comment>
<evidence type="ECO:0000256" key="15">
    <source>
        <dbReference type="ARBA" id="ARBA00023306"/>
    </source>
</evidence>
<dbReference type="PANTHER" id="PTHR21071:SF4">
    <property type="entry name" value="UDP-N-ACETYLENOLPYRUVOYLGLUCOSAMINE REDUCTASE"/>
    <property type="match status" value="1"/>
</dbReference>
<dbReference type="Proteomes" id="UP001325140">
    <property type="component" value="Chromosome"/>
</dbReference>
<organism evidence="21 22">
    <name type="scientific">Candidatus Fokinia crypta</name>
    <dbReference type="NCBI Taxonomy" id="1920990"/>
    <lineage>
        <taxon>Bacteria</taxon>
        <taxon>Pseudomonadati</taxon>
        <taxon>Pseudomonadota</taxon>
        <taxon>Alphaproteobacteria</taxon>
        <taxon>Rickettsiales</taxon>
        <taxon>Candidatus Midichloriaceae</taxon>
        <taxon>Candidatus Fokinia</taxon>
    </lineage>
</organism>
<dbReference type="InterPro" id="IPR036635">
    <property type="entry name" value="MurB_C_sf"/>
</dbReference>
<evidence type="ECO:0000256" key="16">
    <source>
        <dbReference type="ARBA" id="ARBA00023316"/>
    </source>
</evidence>
<feature type="active site" description="Proton donor" evidence="19">
    <location>
        <position position="216"/>
    </location>
</feature>
<dbReference type="Pfam" id="PF01565">
    <property type="entry name" value="FAD_binding_4"/>
    <property type="match status" value="1"/>
</dbReference>
<keyword evidence="9 19" id="KW-0285">Flavoprotein</keyword>
<dbReference type="InterPro" id="IPR016169">
    <property type="entry name" value="FAD-bd_PCMH_sub2"/>
</dbReference>
<evidence type="ECO:0000256" key="13">
    <source>
        <dbReference type="ARBA" id="ARBA00022984"/>
    </source>
</evidence>
<evidence type="ECO:0000256" key="12">
    <source>
        <dbReference type="ARBA" id="ARBA00022960"/>
    </source>
</evidence>
<evidence type="ECO:0000256" key="7">
    <source>
        <dbReference type="ARBA" id="ARBA00022490"/>
    </source>
</evidence>
<dbReference type="RefSeq" id="WP_323721992.1">
    <property type="nucleotide sequence ID" value="NZ_CP110343.1"/>
</dbReference>
<dbReference type="InterPro" id="IPR016166">
    <property type="entry name" value="FAD-bd_PCMH"/>
</dbReference>
<dbReference type="InterPro" id="IPR011601">
    <property type="entry name" value="MurB_C"/>
</dbReference>
<dbReference type="NCBIfam" id="NF010480">
    <property type="entry name" value="PRK13905.1"/>
    <property type="match status" value="1"/>
</dbReference>
<comment type="pathway">
    <text evidence="4 19">Cell wall biogenesis; peptidoglycan biosynthesis.</text>
</comment>
<dbReference type="PANTHER" id="PTHR21071">
    <property type="entry name" value="UDP-N-ACETYLENOLPYRUVOYLGLUCOSAMINE REDUCTASE"/>
    <property type="match status" value="1"/>
</dbReference>
<evidence type="ECO:0000256" key="3">
    <source>
        <dbReference type="ARBA" id="ARBA00004496"/>
    </source>
</evidence>
<comment type="subcellular location">
    <subcellularLocation>
        <location evidence="3 19">Cytoplasm</location>
    </subcellularLocation>
</comment>
<keyword evidence="14 19" id="KW-0560">Oxidoreductase</keyword>
<dbReference type="InterPro" id="IPR036318">
    <property type="entry name" value="FAD-bd_PCMH-like_sf"/>
</dbReference>
<evidence type="ECO:0000256" key="6">
    <source>
        <dbReference type="ARBA" id="ARBA00015188"/>
    </source>
</evidence>
<keyword evidence="7 19" id="KW-0963">Cytoplasm</keyword>
<feature type="active site" evidence="19">
    <location>
        <position position="286"/>
    </location>
</feature>
<dbReference type="InterPro" id="IPR003170">
    <property type="entry name" value="MurB"/>
</dbReference>
<comment type="similarity">
    <text evidence="19">Belongs to the MurB family.</text>
</comment>
<keyword evidence="10 19" id="KW-0274">FAD</keyword>
<keyword evidence="8 19" id="KW-0132">Cell division</keyword>
<dbReference type="EC" id="1.3.1.98" evidence="5 19"/>
<protein>
    <recommendedName>
        <fullName evidence="6 19">UDP-N-acetylenolpyruvoylglucosamine reductase</fullName>
        <ecNumber evidence="5 19">1.3.1.98</ecNumber>
    </recommendedName>
    <alternativeName>
        <fullName evidence="17 19">UDP-N-acetylmuramate dehydrogenase</fullName>
    </alternativeName>
</protein>
<feature type="domain" description="FAD-binding PCMH-type" evidence="20">
    <location>
        <begin position="24"/>
        <end position="188"/>
    </location>
</feature>
<dbReference type="Gene3D" id="3.30.43.10">
    <property type="entry name" value="Uridine Diphospho-n-acetylenolpyruvylglucosamine Reductase, domain 2"/>
    <property type="match status" value="1"/>
</dbReference>
<dbReference type="Gene3D" id="3.90.78.10">
    <property type="entry name" value="UDP-N-acetylenolpyruvoylglucosamine reductase, C-terminal domain"/>
    <property type="match status" value="1"/>
</dbReference>